<evidence type="ECO:0000256" key="2">
    <source>
        <dbReference type="PROSITE-ProRule" id="PRU00335"/>
    </source>
</evidence>
<dbReference type="InterPro" id="IPR001647">
    <property type="entry name" value="HTH_TetR"/>
</dbReference>
<evidence type="ECO:0000313" key="4">
    <source>
        <dbReference type="EMBL" id="WDH84883.1"/>
    </source>
</evidence>
<dbReference type="Gene3D" id="1.10.357.10">
    <property type="entry name" value="Tetracycline Repressor, domain 2"/>
    <property type="match status" value="1"/>
</dbReference>
<dbReference type="PROSITE" id="PS50977">
    <property type="entry name" value="HTH_TETR_2"/>
    <property type="match status" value="1"/>
</dbReference>
<evidence type="ECO:0000259" key="3">
    <source>
        <dbReference type="PROSITE" id="PS50977"/>
    </source>
</evidence>
<dbReference type="SUPFAM" id="SSF48498">
    <property type="entry name" value="Tetracyclin repressor-like, C-terminal domain"/>
    <property type="match status" value="1"/>
</dbReference>
<dbReference type="InterPro" id="IPR009057">
    <property type="entry name" value="Homeodomain-like_sf"/>
</dbReference>
<dbReference type="AlphaFoldDB" id="A0AAX3N5E5"/>
<name>A0AAX3N5E5_9BACL</name>
<keyword evidence="1 2" id="KW-0238">DNA-binding</keyword>
<proteinExistence type="predicted"/>
<dbReference type="PRINTS" id="PR00455">
    <property type="entry name" value="HTHTETR"/>
</dbReference>
<dbReference type="InterPro" id="IPR023772">
    <property type="entry name" value="DNA-bd_HTH_TetR-type_CS"/>
</dbReference>
<dbReference type="InterPro" id="IPR036271">
    <property type="entry name" value="Tet_transcr_reg_TetR-rel_C_sf"/>
</dbReference>
<sequence length="201" mass="23100">MSPPKDVQEKNKHVKDQILKAAKKLFSSQGYEATTVRQICEEAGVSLALVSYHFGGKENVFFALFDPIRETTQNHLYDLSKPLDALIDFCRSFVLFRYEEHELITILQQELFLMSPRLELMTDVFLPSWDELRQILTACKEQGVIEYESLEMTINFVMGTLIFSLSNPFLNPIEKNYSPEEAAEQAIGYILKGIRNHKGTQ</sequence>
<dbReference type="Proteomes" id="UP001220962">
    <property type="component" value="Chromosome"/>
</dbReference>
<dbReference type="GO" id="GO:0003677">
    <property type="term" value="F:DNA binding"/>
    <property type="evidence" value="ECO:0007669"/>
    <property type="project" value="UniProtKB-UniRule"/>
</dbReference>
<feature type="DNA-binding region" description="H-T-H motif" evidence="2">
    <location>
        <begin position="35"/>
        <end position="54"/>
    </location>
</feature>
<dbReference type="PROSITE" id="PS01081">
    <property type="entry name" value="HTH_TETR_1"/>
    <property type="match status" value="1"/>
</dbReference>
<dbReference type="Pfam" id="PF00440">
    <property type="entry name" value="TetR_N"/>
    <property type="match status" value="1"/>
</dbReference>
<gene>
    <name evidence="4" type="ORF">PUW23_11990</name>
</gene>
<dbReference type="PANTHER" id="PTHR43479">
    <property type="entry name" value="ACREF/ENVCD OPERON REPRESSOR-RELATED"/>
    <property type="match status" value="1"/>
</dbReference>
<dbReference type="PANTHER" id="PTHR43479:SF11">
    <property type="entry name" value="ACREF_ENVCD OPERON REPRESSOR-RELATED"/>
    <property type="match status" value="1"/>
</dbReference>
<dbReference type="Gene3D" id="1.10.10.60">
    <property type="entry name" value="Homeodomain-like"/>
    <property type="match status" value="1"/>
</dbReference>
<organism evidence="4 5">
    <name type="scientific">Paenibacillus urinalis</name>
    <dbReference type="NCBI Taxonomy" id="521520"/>
    <lineage>
        <taxon>Bacteria</taxon>
        <taxon>Bacillati</taxon>
        <taxon>Bacillota</taxon>
        <taxon>Bacilli</taxon>
        <taxon>Bacillales</taxon>
        <taxon>Paenibacillaceae</taxon>
        <taxon>Paenibacillus</taxon>
    </lineage>
</organism>
<protein>
    <submittedName>
        <fullName evidence="4">TetR/AcrR family transcriptional regulator</fullName>
    </submittedName>
</protein>
<accession>A0AAX3N5E5</accession>
<dbReference type="RefSeq" id="WP_274359909.1">
    <property type="nucleotide sequence ID" value="NZ_CP118101.1"/>
</dbReference>
<evidence type="ECO:0000256" key="1">
    <source>
        <dbReference type="ARBA" id="ARBA00023125"/>
    </source>
</evidence>
<dbReference type="EMBL" id="CP118101">
    <property type="protein sequence ID" value="WDH84883.1"/>
    <property type="molecule type" value="Genomic_DNA"/>
</dbReference>
<dbReference type="SUPFAM" id="SSF46689">
    <property type="entry name" value="Homeodomain-like"/>
    <property type="match status" value="1"/>
</dbReference>
<evidence type="ECO:0000313" key="5">
    <source>
        <dbReference type="Proteomes" id="UP001220962"/>
    </source>
</evidence>
<dbReference type="InterPro" id="IPR050624">
    <property type="entry name" value="HTH-type_Tx_Regulator"/>
</dbReference>
<feature type="domain" description="HTH tetR-type" evidence="3">
    <location>
        <begin position="12"/>
        <end position="72"/>
    </location>
</feature>
<reference evidence="4" key="1">
    <citation type="submission" date="2023-02" db="EMBL/GenBank/DDBJ databases">
        <title>Pathogen: clinical or host-associated sample.</title>
        <authorList>
            <person name="Hergert J."/>
            <person name="Casey R."/>
            <person name="Wagner J."/>
            <person name="Young E.L."/>
            <person name="Oakeson K.F."/>
        </authorList>
    </citation>
    <scope>NUCLEOTIDE SEQUENCE</scope>
    <source>
        <strain evidence="4">2022CK-00830</strain>
    </source>
</reference>